<sequence>MSVFTFDPNPPRVSSPWLKPSEGPSRRSTPEVRSSTPATTGVIQTGILSDYNGLTRLEPEPQEGPTEYKLHLLLRPRRKYEHSSTSTVKICGSTQSRPLPYDPTSRSLRGTPVPAAGSTGATTTRQDRFEHLTTQLLWRLQQSCPYHASSAAVDLVIPKLPDPDELARDGGKVKLGKLLPGLEASRGALYEIGVADDGTLVGLTRDELDESLANLRVMAASLGCNMTVSKMIDVGECEWIESSDEAAGGDSLFGEGPQETRRKDKLWVAEALIMPDLTAQNGAVSAALPTMKHGPLTENQLRVTLTGPTTSGKSTLLGILSQGTLDNGRGKSRLNLLKHPHEVASGVTSSVAQALVGYNDGEIINDAHSGVESWIDVHDFTKDGRLVYLVDSAGAPRYRRTILRGIVGWAPHWTLLCIAADGSDASPSVDTPALGTTPTGSSIIDLASAHLELCLKLKLPLAIIITKLDLASKPSILSTLNKVLTGIKRAGRVPSILKADATTPHELTHISPTEEAAVAKIADQLASNGGDLLSIVPIVLTSAVDGRGLGMLHALLQGLPLPPVPTAHDFTGPALNPEQPASLFHIEDQYNIAAASSSLATGDSDEETDLGTVVAGYLRFGSLSIGDTVVVGPFPASSSSSSSEAEVDEAGDTPSPTGAVAALASDNHHLRPTTLTEMEANPSSAELNRLSATKSSTSTSASSAKGEWHTAKVVSIRNLQLPVQRLAAGQVGSIGMVFDHPATTATSEGGEGEKGRKRAARIRKGMVLAVPGKHMSTTTLQAASGLTAVFEDDGHAEEEGGVAASLTVGSLVNVYVASVRASARVVRVTRLSPSLVPTSTDKDRDMENDGDVFAFGEAEGDDAPAYSYNARNGNGLCVLSSGLSLGGEETKGEKGCEVQLELLSNREWIELGSRVLILGDNGSRDRSSRLEGFVGRVVEVVE</sequence>
<dbReference type="InterPro" id="IPR027417">
    <property type="entry name" value="P-loop_NTPase"/>
</dbReference>
<comment type="caution">
    <text evidence="3">The sequence shown here is derived from an EMBL/GenBank/DDBJ whole genome shotgun (WGS) entry which is preliminary data.</text>
</comment>
<dbReference type="InterPro" id="IPR000795">
    <property type="entry name" value="T_Tr_GTP-bd_dom"/>
</dbReference>
<dbReference type="EMBL" id="JAUTDP010000010">
    <property type="protein sequence ID" value="KAK3395951.1"/>
    <property type="molecule type" value="Genomic_DNA"/>
</dbReference>
<reference evidence="3" key="2">
    <citation type="submission" date="2023-07" db="EMBL/GenBank/DDBJ databases">
        <authorList>
            <consortium name="Lawrence Berkeley National Laboratory"/>
            <person name="Haridas S."/>
            <person name="Hensen N."/>
            <person name="Bonometti L."/>
            <person name="Westerberg I."/>
            <person name="Brannstrom I.O."/>
            <person name="Guillou S."/>
            <person name="Cros-Aarteil S."/>
            <person name="Calhoun S."/>
            <person name="Kuo A."/>
            <person name="Mondo S."/>
            <person name="Pangilinan J."/>
            <person name="Riley R."/>
            <person name="LaButti K."/>
            <person name="Andreopoulos B."/>
            <person name="Lipzen A."/>
            <person name="Chen C."/>
            <person name="Yanf M."/>
            <person name="Daum C."/>
            <person name="Ng V."/>
            <person name="Clum A."/>
            <person name="Steindorff A."/>
            <person name="Ohm R."/>
            <person name="Martin F."/>
            <person name="Silar P."/>
            <person name="Natvig D."/>
            <person name="Lalanne C."/>
            <person name="Gautier V."/>
            <person name="Ament-velasquez S.L."/>
            <person name="Kruys A."/>
            <person name="Hutchinson M.I."/>
            <person name="Powell A.J."/>
            <person name="Barry K."/>
            <person name="Miller A.N."/>
            <person name="Grigoriev I.V."/>
            <person name="Debuchy R."/>
            <person name="Gladieux P."/>
            <person name="Thoren M.H."/>
            <person name="Johannesson H."/>
        </authorList>
    </citation>
    <scope>NUCLEOTIDE SEQUENCE</scope>
    <source>
        <strain evidence="3">FGSC 1904</strain>
    </source>
</reference>
<feature type="region of interest" description="Disordered" evidence="1">
    <location>
        <begin position="1"/>
        <end position="39"/>
    </location>
</feature>
<reference evidence="3" key="1">
    <citation type="journal article" date="2023" name="Mol. Phylogenet. Evol.">
        <title>Genome-scale phylogeny and comparative genomics of the fungal order Sordariales.</title>
        <authorList>
            <person name="Hensen N."/>
            <person name="Bonometti L."/>
            <person name="Westerberg I."/>
            <person name="Brannstrom I.O."/>
            <person name="Guillou S."/>
            <person name="Cros-Aarteil S."/>
            <person name="Calhoun S."/>
            <person name="Haridas S."/>
            <person name="Kuo A."/>
            <person name="Mondo S."/>
            <person name="Pangilinan J."/>
            <person name="Riley R."/>
            <person name="LaButti K."/>
            <person name="Andreopoulos B."/>
            <person name="Lipzen A."/>
            <person name="Chen C."/>
            <person name="Yan M."/>
            <person name="Daum C."/>
            <person name="Ng V."/>
            <person name="Clum A."/>
            <person name="Steindorff A."/>
            <person name="Ohm R.A."/>
            <person name="Martin F."/>
            <person name="Silar P."/>
            <person name="Natvig D.O."/>
            <person name="Lalanne C."/>
            <person name="Gautier V."/>
            <person name="Ament-Velasquez S.L."/>
            <person name="Kruys A."/>
            <person name="Hutchinson M.I."/>
            <person name="Powell A.J."/>
            <person name="Barry K."/>
            <person name="Miller A.N."/>
            <person name="Grigoriev I.V."/>
            <person name="Debuchy R."/>
            <person name="Gladieux P."/>
            <person name="Hiltunen Thoren M."/>
            <person name="Johannesson H."/>
        </authorList>
    </citation>
    <scope>NUCLEOTIDE SEQUENCE</scope>
    <source>
        <strain evidence="3">FGSC 1904</strain>
    </source>
</reference>
<gene>
    <name evidence="3" type="ORF">B0T20DRAFT_382680</name>
</gene>
<feature type="compositionally biased region" description="Polar residues" evidence="1">
    <location>
        <begin position="676"/>
        <end position="686"/>
    </location>
</feature>
<accession>A0AAE0P9Q9</accession>
<organism evidence="3 4">
    <name type="scientific">Sordaria brevicollis</name>
    <dbReference type="NCBI Taxonomy" id="83679"/>
    <lineage>
        <taxon>Eukaryota</taxon>
        <taxon>Fungi</taxon>
        <taxon>Dikarya</taxon>
        <taxon>Ascomycota</taxon>
        <taxon>Pezizomycotina</taxon>
        <taxon>Sordariomycetes</taxon>
        <taxon>Sordariomycetidae</taxon>
        <taxon>Sordariales</taxon>
        <taxon>Sordariaceae</taxon>
        <taxon>Sordaria</taxon>
    </lineage>
</organism>
<feature type="compositionally biased region" description="Polar residues" evidence="1">
    <location>
        <begin position="84"/>
        <end position="97"/>
    </location>
</feature>
<dbReference type="Pfam" id="PF00009">
    <property type="entry name" value="GTP_EFTU"/>
    <property type="match status" value="1"/>
</dbReference>
<feature type="region of interest" description="Disordered" evidence="1">
    <location>
        <begin position="84"/>
        <end position="122"/>
    </location>
</feature>
<dbReference type="PANTHER" id="PTHR43721">
    <property type="entry name" value="ELONGATION FACTOR TU-RELATED"/>
    <property type="match status" value="1"/>
</dbReference>
<feature type="domain" description="Tr-type G" evidence="2">
    <location>
        <begin position="301"/>
        <end position="557"/>
    </location>
</feature>
<dbReference type="SUPFAM" id="SSF52540">
    <property type="entry name" value="P-loop containing nucleoside triphosphate hydrolases"/>
    <property type="match status" value="1"/>
</dbReference>
<feature type="compositionally biased region" description="Low complexity" evidence="1">
    <location>
        <begin position="691"/>
        <end position="705"/>
    </location>
</feature>
<dbReference type="GO" id="GO:0003746">
    <property type="term" value="F:translation elongation factor activity"/>
    <property type="evidence" value="ECO:0007669"/>
    <property type="project" value="TreeGrafter"/>
</dbReference>
<dbReference type="Proteomes" id="UP001281003">
    <property type="component" value="Unassembled WGS sequence"/>
</dbReference>
<evidence type="ECO:0000313" key="3">
    <source>
        <dbReference type="EMBL" id="KAK3395951.1"/>
    </source>
</evidence>
<keyword evidence="4" id="KW-1185">Reference proteome</keyword>
<dbReference type="InterPro" id="IPR050055">
    <property type="entry name" value="EF-Tu_GTPase"/>
</dbReference>
<feature type="region of interest" description="Disordered" evidence="1">
    <location>
        <begin position="635"/>
        <end position="660"/>
    </location>
</feature>
<name>A0AAE0P9Q9_SORBR</name>
<dbReference type="GO" id="GO:0003924">
    <property type="term" value="F:GTPase activity"/>
    <property type="evidence" value="ECO:0007669"/>
    <property type="project" value="InterPro"/>
</dbReference>
<feature type="region of interest" description="Disordered" evidence="1">
    <location>
        <begin position="676"/>
        <end position="707"/>
    </location>
</feature>
<dbReference type="GO" id="GO:0005525">
    <property type="term" value="F:GTP binding"/>
    <property type="evidence" value="ECO:0007669"/>
    <property type="project" value="InterPro"/>
</dbReference>
<dbReference type="Gene3D" id="3.40.50.300">
    <property type="entry name" value="P-loop containing nucleotide triphosphate hydrolases"/>
    <property type="match status" value="1"/>
</dbReference>
<evidence type="ECO:0000313" key="4">
    <source>
        <dbReference type="Proteomes" id="UP001281003"/>
    </source>
</evidence>
<evidence type="ECO:0000259" key="2">
    <source>
        <dbReference type="Pfam" id="PF00009"/>
    </source>
</evidence>
<proteinExistence type="predicted"/>
<evidence type="ECO:0000256" key="1">
    <source>
        <dbReference type="SAM" id="MobiDB-lite"/>
    </source>
</evidence>
<protein>
    <recommendedName>
        <fullName evidence="2">Tr-type G domain-containing protein</fullName>
    </recommendedName>
</protein>
<dbReference type="AlphaFoldDB" id="A0AAE0P9Q9"/>
<dbReference type="PANTHER" id="PTHR43721:SF30">
    <property type="entry name" value="TR-TYPE G DOMAIN-CONTAINING PROTEIN"/>
    <property type="match status" value="1"/>
</dbReference>